<feature type="short sequence motif" description="'KMSKS' region" evidence="8">
    <location>
        <begin position="604"/>
        <end position="608"/>
    </location>
</feature>
<dbReference type="Pfam" id="PF08264">
    <property type="entry name" value="Anticodon_1"/>
    <property type="match status" value="1"/>
</dbReference>
<name>E3GZ23_METFV</name>
<dbReference type="InterPro" id="IPR020791">
    <property type="entry name" value="Leu-tRNA-lgase_arc"/>
</dbReference>
<dbReference type="InterPro" id="IPR002300">
    <property type="entry name" value="aa-tRNA-synth_Ia"/>
</dbReference>
<feature type="domain" description="Aminoacyl-tRNA synthetase class Ia" evidence="10">
    <location>
        <begin position="9"/>
        <end position="509"/>
    </location>
</feature>
<keyword evidence="5 8" id="KW-0067">ATP-binding</keyword>
<dbReference type="GO" id="GO:0004823">
    <property type="term" value="F:leucine-tRNA ligase activity"/>
    <property type="evidence" value="ECO:0007669"/>
    <property type="project" value="UniProtKB-UniRule"/>
</dbReference>
<dbReference type="Gene3D" id="3.40.50.620">
    <property type="entry name" value="HUPs"/>
    <property type="match status" value="1"/>
</dbReference>
<comment type="subcellular location">
    <subcellularLocation>
        <location evidence="8">Cytoplasm</location>
    </subcellularLocation>
</comment>
<dbReference type="HOGENOM" id="CLU_004174_0_0_2"/>
<dbReference type="SUPFAM" id="SSF47323">
    <property type="entry name" value="Anticodon-binding domain of a subclass of class I aminoacyl-tRNA synthetases"/>
    <property type="match status" value="1"/>
</dbReference>
<dbReference type="InterPro" id="IPR009080">
    <property type="entry name" value="tRNAsynth_Ia_anticodon-bd"/>
</dbReference>
<dbReference type="PROSITE" id="PS00178">
    <property type="entry name" value="AA_TRNA_LIGASE_I"/>
    <property type="match status" value="1"/>
</dbReference>
<dbReference type="STRING" id="523846.Mfer_0756"/>
<dbReference type="PANTHER" id="PTHR45794:SF1">
    <property type="entry name" value="LEUCINE--TRNA LIGASE, CYTOPLASMIC"/>
    <property type="match status" value="1"/>
</dbReference>
<dbReference type="OrthoDB" id="23906at2157"/>
<sequence length="931" mass="109561">MDFTNIEKKWQKIWEESKIFEADPNDKKKIFITVAYPYPSGAMHVGHGRTYTVPDVYARFKRMQGYNVLFPMAWHVTGAPVVGIAKRIERKDPWTLKTYKEVHKVPEDELKKFSDPHYIVEYFSKEYKKIMKKMGYSIDWRREFKTTDPHYQKFIEWQMKKLKEMGLIRKGTHPVKYCPECQNPVGDHDLLEGEGVDIVELTLLKFKIDDSYLVAATFRPETIFGTTNIWLNPDSKYIKVKVGNEKWIISKESYENISHQKDIEILEDVNPKELIGKHVKNPITKKDHPILPAEFVDPKFGTGVVFSVPAHAPADYVALRDLKNNDDIIAEYKLDKEMLASIKPVPVIEVEGFGELPAKDIVDKLNVKDQNDPKLEKATNEIYKVEHNKGIMKVEEYDGIPVSEAREKIIERLCKEGKADKLYEFSEIPVICRCGANCVVKIMKDQWFLKYSNEEWKNKALSCLNQMKIVPDEIRQNIEYFIKWLKDWACARKIGLGTKLPWDKRWIVEPLTDSTIYMAYYTIAHKIKEKDHEELNSEYFDEVFLNNPDEEFAYWYPLDWRLSAKDLIGNHLTFHIFHHSAIFPEDKWPKGIVVFGMGLLEGQKMSSSKGNIVTLSEAISEYGADVVRMFLMSSAEPWQDFDWRKKEVIGVKRRIEQFFELYEKIDEKIGLNFENKLEIRPKKFINKWILSQVNQRIKNVTEALEKFQTRKALQEGFFLFRKDVDHYLKRVKPWIELEETKEILRYVMKVWVKLVAPFIPHIAEEIWEKYGGNGLISVSKWPEPKEEFIDKKIQKSEEIVEEVIKDIKEIKKIIRKKPEKVHIYISPKWKYKIYDMISSSDRKDLGTIIPKALSEIEGDKKEIVNFIKKSISEIAKKEYVGYIDEYKVFKEAKDYIEEEVNAKIVIHKKPDYDPKNKSKMAEPYKPAIYIE</sequence>
<dbReference type="HAMAP" id="MF_00049_A">
    <property type="entry name" value="Leu_tRNA_synth_A"/>
    <property type="match status" value="1"/>
</dbReference>
<dbReference type="NCBIfam" id="NF008957">
    <property type="entry name" value="PRK12300.1"/>
    <property type="match status" value="1"/>
</dbReference>
<dbReference type="PANTHER" id="PTHR45794">
    <property type="entry name" value="LEUCYL-TRNA SYNTHETASE"/>
    <property type="match status" value="1"/>
</dbReference>
<dbReference type="SUPFAM" id="SSF52374">
    <property type="entry name" value="Nucleotidylyl transferase"/>
    <property type="match status" value="1"/>
</dbReference>
<comment type="similarity">
    <text evidence="1 8 9">Belongs to the class-I aminoacyl-tRNA synthetase family.</text>
</comment>
<dbReference type="CDD" id="cd07959">
    <property type="entry name" value="Anticodon_Ia_Leu_AEc"/>
    <property type="match status" value="1"/>
</dbReference>
<organism evidence="12 13">
    <name type="scientific">Methanothermus fervidus (strain ATCC 43054 / DSM 2088 / JCM 10308 / V24 S)</name>
    <dbReference type="NCBI Taxonomy" id="523846"/>
    <lineage>
        <taxon>Archaea</taxon>
        <taxon>Methanobacteriati</taxon>
        <taxon>Methanobacteriota</taxon>
        <taxon>Methanomada group</taxon>
        <taxon>Methanobacteria</taxon>
        <taxon>Methanobacteriales</taxon>
        <taxon>Methanothermaceae</taxon>
        <taxon>Methanothermus</taxon>
    </lineage>
</organism>
<evidence type="ECO:0000259" key="10">
    <source>
        <dbReference type="Pfam" id="PF00133"/>
    </source>
</evidence>
<keyword evidence="4 8" id="KW-0547">Nucleotide-binding</keyword>
<comment type="catalytic activity">
    <reaction evidence="8">
        <text>tRNA(Leu) + L-leucine + ATP = L-leucyl-tRNA(Leu) + AMP + diphosphate</text>
        <dbReference type="Rhea" id="RHEA:11688"/>
        <dbReference type="Rhea" id="RHEA-COMP:9613"/>
        <dbReference type="Rhea" id="RHEA-COMP:9622"/>
        <dbReference type="ChEBI" id="CHEBI:30616"/>
        <dbReference type="ChEBI" id="CHEBI:33019"/>
        <dbReference type="ChEBI" id="CHEBI:57427"/>
        <dbReference type="ChEBI" id="CHEBI:78442"/>
        <dbReference type="ChEBI" id="CHEBI:78494"/>
        <dbReference type="ChEBI" id="CHEBI:456215"/>
        <dbReference type="EC" id="6.1.1.4"/>
    </reaction>
</comment>
<evidence type="ECO:0000256" key="6">
    <source>
        <dbReference type="ARBA" id="ARBA00022917"/>
    </source>
</evidence>
<dbReference type="Proteomes" id="UP000002315">
    <property type="component" value="Chromosome"/>
</dbReference>
<protein>
    <recommendedName>
        <fullName evidence="8">Leucine--tRNA ligase</fullName>
        <ecNumber evidence="8">6.1.1.4</ecNumber>
    </recommendedName>
    <alternativeName>
        <fullName evidence="8">Leucyl-tRNA synthetase</fullName>
        <shortName evidence="8">LeuRS</shortName>
    </alternativeName>
</protein>
<dbReference type="NCBIfam" id="TIGR00395">
    <property type="entry name" value="leuS_arch"/>
    <property type="match status" value="1"/>
</dbReference>
<evidence type="ECO:0000256" key="4">
    <source>
        <dbReference type="ARBA" id="ARBA00022741"/>
    </source>
</evidence>
<evidence type="ECO:0000256" key="7">
    <source>
        <dbReference type="ARBA" id="ARBA00023146"/>
    </source>
</evidence>
<evidence type="ECO:0000256" key="3">
    <source>
        <dbReference type="ARBA" id="ARBA00022598"/>
    </source>
</evidence>
<feature type="domain" description="Aminoacyl-tRNA synthetase class Ia" evidence="10">
    <location>
        <begin position="552"/>
        <end position="642"/>
    </location>
</feature>
<dbReference type="Gene3D" id="1.10.10.720">
    <property type="entry name" value="leucyl-tRNA synthetase"/>
    <property type="match status" value="1"/>
</dbReference>
<dbReference type="AlphaFoldDB" id="E3GZ23"/>
<keyword evidence="2 8" id="KW-0963">Cytoplasm</keyword>
<evidence type="ECO:0000256" key="5">
    <source>
        <dbReference type="ARBA" id="ARBA00022840"/>
    </source>
</evidence>
<evidence type="ECO:0000256" key="2">
    <source>
        <dbReference type="ARBA" id="ARBA00022490"/>
    </source>
</evidence>
<dbReference type="InterPro" id="IPR014729">
    <property type="entry name" value="Rossmann-like_a/b/a_fold"/>
</dbReference>
<dbReference type="InterPro" id="IPR004493">
    <property type="entry name" value="Leu-tRNA-synth_Ia_arc/euk"/>
</dbReference>
<dbReference type="EC" id="6.1.1.4" evidence="8"/>
<dbReference type="InterPro" id="IPR013155">
    <property type="entry name" value="M/V/L/I-tRNA-synth_anticd-bd"/>
</dbReference>
<keyword evidence="7 8" id="KW-0030">Aminoacyl-tRNA synthetase</keyword>
<evidence type="ECO:0000256" key="1">
    <source>
        <dbReference type="ARBA" id="ARBA00005594"/>
    </source>
</evidence>
<keyword evidence="3 8" id="KW-0436">Ligase</keyword>
<evidence type="ECO:0000313" key="13">
    <source>
        <dbReference type="Proteomes" id="UP000002315"/>
    </source>
</evidence>
<dbReference type="SUPFAM" id="SSF50677">
    <property type="entry name" value="ValRS/IleRS/LeuRS editing domain"/>
    <property type="match status" value="1"/>
</dbReference>
<dbReference type="GO" id="GO:0006429">
    <property type="term" value="P:leucyl-tRNA aminoacylation"/>
    <property type="evidence" value="ECO:0007669"/>
    <property type="project" value="UniProtKB-UniRule"/>
</dbReference>
<feature type="short sequence motif" description="'HIGH' region" evidence="8">
    <location>
        <begin position="37"/>
        <end position="47"/>
    </location>
</feature>
<feature type="domain" description="Methionyl/Valyl/Leucyl/Isoleucyl-tRNA synthetase anticodon-binding" evidence="11">
    <location>
        <begin position="686"/>
        <end position="822"/>
    </location>
</feature>
<evidence type="ECO:0000313" key="12">
    <source>
        <dbReference type="EMBL" id="ADP77555.1"/>
    </source>
</evidence>
<accession>E3GZ23</accession>
<evidence type="ECO:0000259" key="11">
    <source>
        <dbReference type="Pfam" id="PF08264"/>
    </source>
</evidence>
<dbReference type="InterPro" id="IPR009008">
    <property type="entry name" value="Val/Leu/Ile-tRNA-synth_edit"/>
</dbReference>
<keyword evidence="6 8" id="KW-0648">Protein biosynthesis</keyword>
<dbReference type="InterPro" id="IPR001412">
    <property type="entry name" value="aa-tRNA-synth_I_CS"/>
</dbReference>
<dbReference type="Pfam" id="PF00133">
    <property type="entry name" value="tRNA-synt_1"/>
    <property type="match status" value="2"/>
</dbReference>
<gene>
    <name evidence="8" type="primary">leuS</name>
    <name evidence="12" type="ordered locus">Mfer_0756</name>
</gene>
<keyword evidence="13" id="KW-1185">Reference proteome</keyword>
<dbReference type="GO" id="GO:0002161">
    <property type="term" value="F:aminoacyl-tRNA deacylase activity"/>
    <property type="evidence" value="ECO:0007669"/>
    <property type="project" value="InterPro"/>
</dbReference>
<reference evidence="12 13" key="1">
    <citation type="journal article" date="2010" name="Stand. Genomic Sci.">
        <title>Complete genome sequence of Methanothermus fervidus type strain (V24S).</title>
        <authorList>
            <person name="Anderson I."/>
            <person name="Djao O.D."/>
            <person name="Misra M."/>
            <person name="Chertkov O."/>
            <person name="Nolan M."/>
            <person name="Lucas S."/>
            <person name="Lapidus A."/>
            <person name="Del Rio T.G."/>
            <person name="Tice H."/>
            <person name="Cheng J.F."/>
            <person name="Tapia R."/>
            <person name="Han C."/>
            <person name="Goodwin L."/>
            <person name="Pitluck S."/>
            <person name="Liolios K."/>
            <person name="Ivanova N."/>
            <person name="Mavromatis K."/>
            <person name="Mikhailova N."/>
            <person name="Pati A."/>
            <person name="Brambilla E."/>
            <person name="Chen A."/>
            <person name="Palaniappan K."/>
            <person name="Land M."/>
            <person name="Hauser L."/>
            <person name="Chang Y.J."/>
            <person name="Jeffries C.D."/>
            <person name="Sikorski J."/>
            <person name="Spring S."/>
            <person name="Rohde M."/>
            <person name="Eichinger K."/>
            <person name="Huber H."/>
            <person name="Wirth R."/>
            <person name="Goker M."/>
            <person name="Detter J.C."/>
            <person name="Woyke T."/>
            <person name="Bristow J."/>
            <person name="Eisen J.A."/>
            <person name="Markowitz V."/>
            <person name="Hugenholtz P."/>
            <person name="Klenk H.P."/>
            <person name="Kyrpides N.C."/>
        </authorList>
    </citation>
    <scope>NUCLEOTIDE SEQUENCE [LARGE SCALE GENOMIC DNA]</scope>
    <source>
        <strain evidence="13">ATCC 43054 / DSM 2088 / JCM 10308 / V24 S</strain>
    </source>
</reference>
<comment type="caution">
    <text evidence="8">Lacks conserved residue(s) required for the propagation of feature annotation.</text>
</comment>
<evidence type="ECO:0000256" key="8">
    <source>
        <dbReference type="HAMAP-Rule" id="MF_00049"/>
    </source>
</evidence>
<dbReference type="GO" id="GO:0005524">
    <property type="term" value="F:ATP binding"/>
    <property type="evidence" value="ECO:0007669"/>
    <property type="project" value="UniProtKB-UniRule"/>
</dbReference>
<dbReference type="Gene3D" id="3.30.2320.20">
    <property type="entry name" value="Class I aminoacyl-tRNA synthetases (RS)"/>
    <property type="match status" value="1"/>
</dbReference>
<dbReference type="Gene3D" id="1.10.730.10">
    <property type="entry name" value="Isoleucyl-tRNA Synthetase, Domain 1"/>
    <property type="match status" value="1"/>
</dbReference>
<dbReference type="KEGG" id="mfv:Mfer_0756"/>
<dbReference type="CDD" id="cd00812">
    <property type="entry name" value="LeuRS_core"/>
    <property type="match status" value="1"/>
</dbReference>
<dbReference type="Gene3D" id="3.90.740.10">
    <property type="entry name" value="Valyl/Leucyl/Isoleucyl-tRNA synthetase, editing domain"/>
    <property type="match status" value="1"/>
</dbReference>
<proteinExistence type="inferred from homology"/>
<dbReference type="EMBL" id="CP002278">
    <property type="protein sequence ID" value="ADP77555.1"/>
    <property type="molecule type" value="Genomic_DNA"/>
</dbReference>
<dbReference type="GO" id="GO:0005737">
    <property type="term" value="C:cytoplasm"/>
    <property type="evidence" value="ECO:0007669"/>
    <property type="project" value="UniProtKB-SubCell"/>
</dbReference>
<evidence type="ECO:0000256" key="9">
    <source>
        <dbReference type="RuleBase" id="RU363035"/>
    </source>
</evidence>